<evidence type="ECO:0000313" key="1">
    <source>
        <dbReference type="EMBL" id="MBJ7539848.1"/>
    </source>
</evidence>
<proteinExistence type="predicted"/>
<dbReference type="AlphaFoldDB" id="A0A934JSD9"/>
<dbReference type="RefSeq" id="WP_199470243.1">
    <property type="nucleotide sequence ID" value="NZ_JAEMNX010000034.1"/>
</dbReference>
<keyword evidence="2" id="KW-1185">Reference proteome</keyword>
<dbReference type="EMBL" id="JAEMNX010000034">
    <property type="protein sequence ID" value="MBJ7539848.1"/>
    <property type="molecule type" value="Genomic_DNA"/>
</dbReference>
<comment type="caution">
    <text evidence="1">The sequence shown here is derived from an EMBL/GenBank/DDBJ whole genome shotgun (WGS) entry which is preliminary data.</text>
</comment>
<organism evidence="1 2">
    <name type="scientific">Marinomonas transparens</name>
    <dbReference type="NCBI Taxonomy" id="2795388"/>
    <lineage>
        <taxon>Bacteria</taxon>
        <taxon>Pseudomonadati</taxon>
        <taxon>Pseudomonadota</taxon>
        <taxon>Gammaproteobacteria</taxon>
        <taxon>Oceanospirillales</taxon>
        <taxon>Oceanospirillaceae</taxon>
        <taxon>Marinomonas</taxon>
    </lineage>
</organism>
<evidence type="ECO:0000313" key="2">
    <source>
        <dbReference type="Proteomes" id="UP000628710"/>
    </source>
</evidence>
<sequence length="175" mass="20237">MEIVEAPARILKISGVENLDLITVYLENFELGKGKITIECYGESWSSYWPAMGGIIEEFFMRISEDYAAANLQYMNTAIFDDEATKKEISKEIIKARKCGDLTSREARDGIDTIKHFERMNDYIDSRNYALSLILGDEPWHYDFKERPNPKYVYLCRVIRTVQQALKQITESKAA</sequence>
<reference evidence="1" key="1">
    <citation type="submission" date="2020-12" db="EMBL/GenBank/DDBJ databases">
        <title>Marinomonas arctica sp. nov., a psychrotolerant bacterium isolated from the Arctic.</title>
        <authorList>
            <person name="Zhang Y."/>
        </authorList>
    </citation>
    <scope>NUCLEOTIDE SEQUENCE</scope>
    <source>
        <strain evidence="1">C1424</strain>
    </source>
</reference>
<accession>A0A934JSD9</accession>
<dbReference type="InterPro" id="IPR058701">
    <property type="entry name" value="PhiTE_072-like"/>
</dbReference>
<dbReference type="Proteomes" id="UP000628710">
    <property type="component" value="Unassembled WGS sequence"/>
</dbReference>
<gene>
    <name evidence="1" type="ORF">I8J31_19430</name>
</gene>
<protein>
    <submittedName>
        <fullName evidence="1">Uncharacterized protein</fullName>
    </submittedName>
</protein>
<name>A0A934JSD9_9GAMM</name>
<dbReference type="Pfam" id="PF26211">
    <property type="entry name" value="Phage_phiTE_072"/>
    <property type="match status" value="1"/>
</dbReference>